<keyword evidence="2" id="KW-0378">Hydrolase</keyword>
<evidence type="ECO:0000313" key="3">
    <source>
        <dbReference type="Proteomes" id="UP000029920"/>
    </source>
</evidence>
<dbReference type="Pfam" id="PF07510">
    <property type="entry name" value="GmrSD_C"/>
    <property type="match status" value="1"/>
</dbReference>
<dbReference type="Proteomes" id="UP000029920">
    <property type="component" value="Unassembled WGS sequence"/>
</dbReference>
<keyword evidence="3" id="KW-1185">Reference proteome</keyword>
<accession>A0A4U8UFR2</accession>
<dbReference type="RefSeq" id="WP_084590136.1">
    <property type="nucleotide sequence ID" value="NZ_JRPC02000003.1"/>
</dbReference>
<reference evidence="2 3" key="1">
    <citation type="journal article" date="2014" name="Genome Announc.">
        <title>Draft genome sequences of eight enterohepatic helicobacter species isolated from both laboratory and wild rodents.</title>
        <authorList>
            <person name="Sheh A."/>
            <person name="Shen Z."/>
            <person name="Fox J.G."/>
        </authorList>
    </citation>
    <scope>NUCLEOTIDE SEQUENCE [LARGE SCALE GENOMIC DNA]</scope>
    <source>
        <strain evidence="2 3">MIT-03-7007</strain>
    </source>
</reference>
<evidence type="ECO:0000259" key="1">
    <source>
        <dbReference type="Pfam" id="PF07510"/>
    </source>
</evidence>
<dbReference type="EMBL" id="JRPC02000003">
    <property type="protein sequence ID" value="TLE16873.1"/>
    <property type="molecule type" value="Genomic_DNA"/>
</dbReference>
<keyword evidence="2" id="KW-0540">Nuclease</keyword>
<evidence type="ECO:0000313" key="2">
    <source>
        <dbReference type="EMBL" id="TLE16873.1"/>
    </source>
</evidence>
<protein>
    <submittedName>
        <fullName evidence="2">HNH endonuclease</fullName>
    </submittedName>
</protein>
<proteinExistence type="predicted"/>
<organism evidence="2 3">
    <name type="scientific">Helicobacter apodemus</name>
    <dbReference type="NCBI Taxonomy" id="135569"/>
    <lineage>
        <taxon>Bacteria</taxon>
        <taxon>Pseudomonadati</taxon>
        <taxon>Campylobacterota</taxon>
        <taxon>Epsilonproteobacteria</taxon>
        <taxon>Campylobacterales</taxon>
        <taxon>Helicobacteraceae</taxon>
        <taxon>Helicobacter</taxon>
    </lineage>
</organism>
<comment type="caution">
    <text evidence="2">The sequence shown here is derived from an EMBL/GenBank/DDBJ whole genome shotgun (WGS) entry which is preliminary data.</text>
</comment>
<feature type="domain" description="GmrSD restriction endonucleases C-terminal" evidence="1">
    <location>
        <begin position="1"/>
        <end position="40"/>
    </location>
</feature>
<sequence>MGNLVLIGASHNAAIGNKPFKDKLASYENAPIIQQRQIKEFAIGEKLRERLHK</sequence>
<dbReference type="AlphaFoldDB" id="A0A4U8UFR2"/>
<keyword evidence="2" id="KW-0255">Endonuclease</keyword>
<dbReference type="InterPro" id="IPR011089">
    <property type="entry name" value="GmrSD_C"/>
</dbReference>
<gene>
    <name evidence="2" type="ORF">LS72_001545</name>
</gene>
<dbReference type="GO" id="GO:0004519">
    <property type="term" value="F:endonuclease activity"/>
    <property type="evidence" value="ECO:0007669"/>
    <property type="project" value="UniProtKB-KW"/>
</dbReference>
<name>A0A4U8UFR2_9HELI</name>